<keyword evidence="4" id="KW-1133">Transmembrane helix</keyword>
<feature type="non-terminal residue" evidence="6">
    <location>
        <position position="1"/>
    </location>
</feature>
<dbReference type="InterPro" id="IPR046346">
    <property type="entry name" value="Aminoacid_DH-like_N_sf"/>
</dbReference>
<comment type="similarity">
    <text evidence="1">Belongs to the Glu/Leu/Phe/Val dehydrogenases family.</text>
</comment>
<dbReference type="SUPFAM" id="SSF51735">
    <property type="entry name" value="NAD(P)-binding Rossmann-fold domains"/>
    <property type="match status" value="1"/>
</dbReference>
<keyword evidence="4" id="KW-0472">Membrane</keyword>
<accession>A0ABQ7JA52</accession>
<evidence type="ECO:0000256" key="3">
    <source>
        <dbReference type="ARBA" id="ARBA00023027"/>
    </source>
</evidence>
<reference evidence="6 7" key="1">
    <citation type="journal article" date="2020" name="bioRxiv">
        <title>Metabolic contributions of an alphaproteobacterial endosymbiont in the apicomplexan Cardiosporidium cionae.</title>
        <authorList>
            <person name="Hunter E.S."/>
            <person name="Paight C.J."/>
            <person name="Lane C.E."/>
        </authorList>
    </citation>
    <scope>NUCLEOTIDE SEQUENCE [LARGE SCALE GENOMIC DNA]</scope>
    <source>
        <strain evidence="6">ESH_2018</strain>
    </source>
</reference>
<evidence type="ECO:0000259" key="5">
    <source>
        <dbReference type="SMART" id="SM00839"/>
    </source>
</evidence>
<feature type="domain" description="Glutamate/phenylalanine/leucine/valine/L-tryptophan dehydrogenase C-terminal" evidence="5">
    <location>
        <begin position="143"/>
        <end position="396"/>
    </location>
</feature>
<sequence>SPKHFLPESDFLLLPYAVMLFVALDFVGFHVRFSDVARGGIRVVRSFTKQMYELNRQTAFDEVYKLGSTQHYKNKDLPEGGSKGVILLNKTDTLHAAENLTQAAFMTYTDGMLDLLLEDSRILDRLGHSEVCFLGPDENTGRGELMDWAAEHAREEVTRFLIGGPDGDLGSNALLKSRTKTTTVVDGSGVLHDIEGLNIEELHRLVHKRFMGESTSIMDFDETLLSSKGFKVSQEARNTNLPDGSEIISGFQFRNEFHLNSMASADLFNPCGGRPASITPFNVNNMLDENGLPRFHYIVEGANVFITDDARRILEQAGCILFKDASTNKGGVTSSSFEVLAALAMNDEEFRENMQVVDKNDYPLFYQNYVKQIVKRVEENALLEFECLWKEGERTKRPRCDLSDVLSSKIIQLKKDILQSSSLWSQEDLVEAVLHEAIPNSLMPELISLETLKERIPAAYLKSLFASFLASRFYYGREFTEDLSAFAFMEYISSIKMRNSSEK</sequence>
<dbReference type="Proteomes" id="UP000823046">
    <property type="component" value="Unassembled WGS sequence"/>
</dbReference>
<dbReference type="PANTHER" id="PTHR11606">
    <property type="entry name" value="GLUTAMATE DEHYDROGENASE"/>
    <property type="match status" value="1"/>
</dbReference>
<organism evidence="6 7">
    <name type="scientific">Cardiosporidium cionae</name>
    <dbReference type="NCBI Taxonomy" id="476202"/>
    <lineage>
        <taxon>Eukaryota</taxon>
        <taxon>Sar</taxon>
        <taxon>Alveolata</taxon>
        <taxon>Apicomplexa</taxon>
        <taxon>Aconoidasida</taxon>
        <taxon>Nephromycida</taxon>
        <taxon>Cardiosporidium</taxon>
    </lineage>
</organism>
<name>A0ABQ7JA52_9APIC</name>
<dbReference type="PANTHER" id="PTHR11606:SF24">
    <property type="entry name" value="NAD-SPECIFIC GLUTAMATE DEHYDROGENASE"/>
    <property type="match status" value="1"/>
</dbReference>
<dbReference type="SUPFAM" id="SSF53223">
    <property type="entry name" value="Aminoacid dehydrogenase-like, N-terminal domain"/>
    <property type="match status" value="1"/>
</dbReference>
<keyword evidence="7" id="KW-1185">Reference proteome</keyword>
<dbReference type="SMART" id="SM00839">
    <property type="entry name" value="ELFV_dehydrog"/>
    <property type="match status" value="1"/>
</dbReference>
<keyword evidence="3" id="KW-0520">NAD</keyword>
<keyword evidence="2" id="KW-0560">Oxidoreductase</keyword>
<comment type="caution">
    <text evidence="6">The sequence shown here is derived from an EMBL/GenBank/DDBJ whole genome shotgun (WGS) entry which is preliminary data.</text>
</comment>
<dbReference type="EMBL" id="JADAQX010000294">
    <property type="protein sequence ID" value="KAF8820818.1"/>
    <property type="molecule type" value="Genomic_DNA"/>
</dbReference>
<feature type="transmembrane region" description="Helical" evidence="4">
    <location>
        <begin position="12"/>
        <end position="33"/>
    </location>
</feature>
<evidence type="ECO:0000256" key="2">
    <source>
        <dbReference type="ARBA" id="ARBA00023002"/>
    </source>
</evidence>
<evidence type="ECO:0000256" key="1">
    <source>
        <dbReference type="ARBA" id="ARBA00006382"/>
    </source>
</evidence>
<keyword evidence="4" id="KW-0812">Transmembrane</keyword>
<evidence type="ECO:0000256" key="4">
    <source>
        <dbReference type="SAM" id="Phobius"/>
    </source>
</evidence>
<dbReference type="InterPro" id="IPR036291">
    <property type="entry name" value="NAD(P)-bd_dom_sf"/>
</dbReference>
<dbReference type="InterPro" id="IPR006096">
    <property type="entry name" value="Glu/Leu/Phe/Val/Trp_DH_C"/>
</dbReference>
<evidence type="ECO:0000313" key="6">
    <source>
        <dbReference type="EMBL" id="KAF8820818.1"/>
    </source>
</evidence>
<dbReference type="Gene3D" id="3.40.50.720">
    <property type="entry name" value="NAD(P)-binding Rossmann-like Domain"/>
    <property type="match status" value="1"/>
</dbReference>
<dbReference type="Pfam" id="PF00208">
    <property type="entry name" value="ELFV_dehydrog"/>
    <property type="match status" value="1"/>
</dbReference>
<protein>
    <submittedName>
        <fullName evidence="6">Glutamate/leucine/phenylalanine/valine dehydrogenase family protein</fullName>
    </submittedName>
</protein>
<evidence type="ECO:0000313" key="7">
    <source>
        <dbReference type="Proteomes" id="UP000823046"/>
    </source>
</evidence>
<proteinExistence type="inferred from homology"/>
<gene>
    <name evidence="6" type="ORF">IE077_000406</name>
</gene>